<protein>
    <submittedName>
        <fullName evidence="2">Uncharacterized protein</fullName>
    </submittedName>
</protein>
<sequence>MASCKTYGQKPLLDGRGLSLGNMHGVMGLKFSSLINPDLTWKKVAKGNRTSSRQARTSVSRSWNANEEMIKTDPNTMDMPFSEYEKLGISVLGCHFSENIDNVPIKKRKLVFRSISPLRRPASQPSEEKCHPRKSQSGPIDFSGSKNDLGQTIDTENDVCEKNLQRVRTQLNEREDFSGIYILASAACCDSCEEVDDHVVEISGVGESYACEGPSMENRLSPLSKRVVKDDLTSAKISIQGTVSCTSVVLAEDSSSITHNSFTEGMLQGNTHAKSTGDCSVTMSKDLLIKKVKETDGLHGYCSKVDSSFCVPSTYETGSSGLLIEELNLAPNAISLVNTTNEMLDIVNDNAKGAKQYSFCQYNELESLQSAKSVEMLNLALDSKVKCDKVFEHEETDNATDEGGEKPVTKSLELSTALLHTRSCTHKNNPEDSVDGFDKMAVEEPSDNGNNSKFSHDISAYEKASRFEVDYDSQYEDGEVRESIEYNWHGHDGKGIEAEHVDYGCDIVNFGSGAEEMMTNTHTMGFRTCSSRLKDKGAKDIVKIGDRTCSKPKLRTDKEIADGKIVSGKDDRRIGKRNGNTRENICSDYQSRVTESKTFKREFCSRISVGAFRGRNERDRSVKHPHATGQGGDCSVDTQAGSNRGLKDHSGKYHGSMSFHFRPAKGLHHLTRSRSPTAGDEDHGTRMHIEASRNLNPGWHVTLGRDRSRRYDLQVEGTVPKRRFHGFVADDHSGPSLTGSFPLFRGDGRSSTVKRRDPCVRQSHTKSSSRPRNRCSSPGNPCFRCRSKSPDFRSSSSIKMQRLQSSNERPGHLVDCIEEFRPAPRIHGSSPHNTRWFGDRKGGAVRFRERSYNKHSSFLGKRSVGRFFRQDDRFDLVDSMQGYKSLHPGRSMELDRTSGGGLRYKESGDDSGKHRNRYELVHAVKQYDMDGPVKRFRYSAVDGCNSCHTEVSDLLGRGSLNYHGRGTDSQIGDIPRGDKSPFTYPREGKYSFDSKSYGVHGGVDDLTSRRRS</sequence>
<dbReference type="AlphaFoldDB" id="A0A067JN33"/>
<feature type="region of interest" description="Disordered" evidence="1">
    <location>
        <begin position="117"/>
        <end position="154"/>
    </location>
</feature>
<name>A0A067JN33_JATCU</name>
<gene>
    <name evidence="2" type="ORF">JCGZ_20557</name>
</gene>
<feature type="compositionally biased region" description="Basic and acidic residues" evidence="1">
    <location>
        <begin position="903"/>
        <end position="913"/>
    </location>
</feature>
<evidence type="ECO:0000256" key="1">
    <source>
        <dbReference type="SAM" id="MobiDB-lite"/>
    </source>
</evidence>
<accession>A0A067JN33</accession>
<dbReference type="Proteomes" id="UP000027138">
    <property type="component" value="Unassembled WGS sequence"/>
</dbReference>
<dbReference type="STRING" id="180498.A0A067JN33"/>
<feature type="region of interest" description="Disordered" evidence="1">
    <location>
        <begin position="958"/>
        <end position="987"/>
    </location>
</feature>
<dbReference type="KEGG" id="jcu:105645768"/>
<feature type="region of interest" description="Disordered" evidence="1">
    <location>
        <begin position="665"/>
        <end position="684"/>
    </location>
</feature>
<feature type="region of interest" description="Disordered" evidence="1">
    <location>
        <begin position="615"/>
        <end position="657"/>
    </location>
</feature>
<proteinExistence type="predicted"/>
<dbReference type="PANTHER" id="PTHR34536:SF18">
    <property type="match status" value="1"/>
</dbReference>
<organism evidence="2 3">
    <name type="scientific">Jatropha curcas</name>
    <name type="common">Barbados nut</name>
    <dbReference type="NCBI Taxonomy" id="180498"/>
    <lineage>
        <taxon>Eukaryota</taxon>
        <taxon>Viridiplantae</taxon>
        <taxon>Streptophyta</taxon>
        <taxon>Embryophyta</taxon>
        <taxon>Tracheophyta</taxon>
        <taxon>Spermatophyta</taxon>
        <taxon>Magnoliopsida</taxon>
        <taxon>eudicotyledons</taxon>
        <taxon>Gunneridae</taxon>
        <taxon>Pentapetalae</taxon>
        <taxon>rosids</taxon>
        <taxon>fabids</taxon>
        <taxon>Malpighiales</taxon>
        <taxon>Euphorbiaceae</taxon>
        <taxon>Crotonoideae</taxon>
        <taxon>Jatropheae</taxon>
        <taxon>Jatropha</taxon>
    </lineage>
</organism>
<feature type="compositionally biased region" description="Basic residues" evidence="1">
    <location>
        <begin position="763"/>
        <end position="773"/>
    </location>
</feature>
<feature type="region of interest" description="Disordered" evidence="1">
    <location>
        <begin position="726"/>
        <end position="808"/>
    </location>
</feature>
<dbReference type="PANTHER" id="PTHR34536">
    <property type="entry name" value="DENTIN SIALOPHOSPHOPROTEIN-LIKE PROTEIN"/>
    <property type="match status" value="1"/>
</dbReference>
<reference evidence="2 3" key="1">
    <citation type="journal article" date="2014" name="PLoS ONE">
        <title>Global Analysis of Gene Expression Profiles in Physic Nut (Jatropha curcas L.) Seedlings Exposed to Salt Stress.</title>
        <authorList>
            <person name="Zhang L."/>
            <person name="Zhang C."/>
            <person name="Wu P."/>
            <person name="Chen Y."/>
            <person name="Li M."/>
            <person name="Jiang H."/>
            <person name="Wu G."/>
        </authorList>
    </citation>
    <scope>NUCLEOTIDE SEQUENCE [LARGE SCALE GENOMIC DNA]</scope>
    <source>
        <strain evidence="3">cv. GZQX0401</strain>
        <tissue evidence="2">Young leaves</tissue>
    </source>
</reference>
<feature type="compositionally biased region" description="Polar residues" evidence="1">
    <location>
        <begin position="144"/>
        <end position="154"/>
    </location>
</feature>
<feature type="region of interest" description="Disordered" evidence="1">
    <location>
        <begin position="887"/>
        <end position="913"/>
    </location>
</feature>
<feature type="compositionally biased region" description="Polar residues" evidence="1">
    <location>
        <begin position="798"/>
        <end position="808"/>
    </location>
</feature>
<dbReference type="OrthoDB" id="1350766at2759"/>
<dbReference type="EMBL" id="KK914993">
    <property type="protein sequence ID" value="KDP25401.1"/>
    <property type="molecule type" value="Genomic_DNA"/>
</dbReference>
<evidence type="ECO:0000313" key="2">
    <source>
        <dbReference type="EMBL" id="KDP25401.1"/>
    </source>
</evidence>
<keyword evidence="3" id="KW-1185">Reference proteome</keyword>
<evidence type="ECO:0000313" key="3">
    <source>
        <dbReference type="Proteomes" id="UP000027138"/>
    </source>
</evidence>